<dbReference type="EMBL" id="UGQF01000001">
    <property type="protein sequence ID" value="STZ02056.1"/>
    <property type="molecule type" value="Genomic_DNA"/>
</dbReference>
<feature type="chain" id="PRO_5016871219" description="Lipoprotein" evidence="1">
    <location>
        <begin position="23"/>
        <end position="134"/>
    </location>
</feature>
<keyword evidence="1" id="KW-0732">Signal</keyword>
<sequence>MRLLFIATLVLSLMSCVHPSHNENIQETQKSVSKKIIEFQSQNASPVEIAECQKQGGKVQKVGMAQFDKCIITYPDAGKTCTKGDDCQAGICEVNETIAQPPTTQLTGVCKATNNHFGCYGFIHDGQMQTICVD</sequence>
<dbReference type="EMBL" id="MXAP01000100">
    <property type="protein sequence ID" value="OPH36046.1"/>
    <property type="molecule type" value="Genomic_DNA"/>
</dbReference>
<evidence type="ECO:0000313" key="5">
    <source>
        <dbReference type="Proteomes" id="UP000254618"/>
    </source>
</evidence>
<reference evidence="3 5" key="2">
    <citation type="submission" date="2018-06" db="EMBL/GenBank/DDBJ databases">
        <authorList>
            <consortium name="Pathogen Informatics"/>
            <person name="Doyle S."/>
        </authorList>
    </citation>
    <scope>NUCLEOTIDE SEQUENCE [LARGE SCALE GENOMIC DNA]</scope>
    <source>
        <strain evidence="3 5">NCTC11012</strain>
    </source>
</reference>
<dbReference type="Proteomes" id="UP000254618">
    <property type="component" value="Unassembled WGS sequence"/>
</dbReference>
<evidence type="ECO:0008006" key="6">
    <source>
        <dbReference type="Google" id="ProtNLM"/>
    </source>
</evidence>
<gene>
    <name evidence="2" type="ORF">B5J93_09855</name>
    <name evidence="3" type="ORF">NCTC11012_00279</name>
</gene>
<dbReference type="AlphaFoldDB" id="A0A378QMD4"/>
<dbReference type="PROSITE" id="PS51257">
    <property type="entry name" value="PROKAR_LIPOPROTEIN"/>
    <property type="match status" value="1"/>
</dbReference>
<evidence type="ECO:0000256" key="1">
    <source>
        <dbReference type="SAM" id="SignalP"/>
    </source>
</evidence>
<reference evidence="2 4" key="1">
    <citation type="submission" date="2017-03" db="EMBL/GenBank/DDBJ databases">
        <title>Draft genome sequence of Moraxella equi CCUG 4950T type strain.</title>
        <authorList>
            <person name="Salva-Serra F."/>
            <person name="Engstrom-Jakobsson H."/>
            <person name="Thorell K."/>
            <person name="Jaen-Luchoro D."/>
            <person name="Gonzales-Siles L."/>
            <person name="Karlsson R."/>
            <person name="Yazdan S."/>
            <person name="Boulund F."/>
            <person name="Johnning A."/>
            <person name="Engstrand L."/>
            <person name="Kristiansson E."/>
            <person name="Moore E."/>
        </authorList>
    </citation>
    <scope>NUCLEOTIDE SEQUENCE [LARGE SCALE GENOMIC DNA]</scope>
    <source>
        <strain evidence="2 4">CCUG 4950</strain>
    </source>
</reference>
<evidence type="ECO:0000313" key="2">
    <source>
        <dbReference type="EMBL" id="OPH36046.1"/>
    </source>
</evidence>
<keyword evidence="4" id="KW-1185">Reference proteome</keyword>
<protein>
    <recommendedName>
        <fullName evidence="6">Lipoprotein</fullName>
    </recommendedName>
</protein>
<name>A0A378QMD4_9GAMM</name>
<organism evidence="3 5">
    <name type="scientific">Moraxella equi</name>
    <dbReference type="NCBI Taxonomy" id="60442"/>
    <lineage>
        <taxon>Bacteria</taxon>
        <taxon>Pseudomonadati</taxon>
        <taxon>Pseudomonadota</taxon>
        <taxon>Gammaproteobacteria</taxon>
        <taxon>Moraxellales</taxon>
        <taxon>Moraxellaceae</taxon>
        <taxon>Moraxella</taxon>
    </lineage>
</organism>
<proteinExistence type="predicted"/>
<evidence type="ECO:0000313" key="3">
    <source>
        <dbReference type="EMBL" id="STZ02056.1"/>
    </source>
</evidence>
<accession>A0A378QMD4</accession>
<dbReference type="RefSeq" id="WP_079326215.1">
    <property type="nucleotide sequence ID" value="NZ_MXAP01000100.1"/>
</dbReference>
<feature type="signal peptide" evidence="1">
    <location>
        <begin position="1"/>
        <end position="22"/>
    </location>
</feature>
<dbReference type="Proteomes" id="UP000190777">
    <property type="component" value="Unassembled WGS sequence"/>
</dbReference>
<evidence type="ECO:0000313" key="4">
    <source>
        <dbReference type="Proteomes" id="UP000190777"/>
    </source>
</evidence>